<dbReference type="GeneID" id="20325323"/>
<reference evidence="2 3" key="1">
    <citation type="submission" date="2013-11" db="EMBL/GenBank/DDBJ databases">
        <title>Opisthorchis viverrini - life in the bile duct.</title>
        <authorList>
            <person name="Young N.D."/>
            <person name="Nagarajan N."/>
            <person name="Lin S.J."/>
            <person name="Korhonen P.K."/>
            <person name="Jex A.R."/>
            <person name="Hall R.S."/>
            <person name="Safavi-Hemami H."/>
            <person name="Kaewkong W."/>
            <person name="Bertrand D."/>
            <person name="Gao S."/>
            <person name="Seet Q."/>
            <person name="Wongkham S."/>
            <person name="Teh B.T."/>
            <person name="Wongkham C."/>
            <person name="Intapan P.M."/>
            <person name="Maleewong W."/>
            <person name="Yang X."/>
            <person name="Hu M."/>
            <person name="Wang Z."/>
            <person name="Hofmann A."/>
            <person name="Sternberg P.W."/>
            <person name="Tan P."/>
            <person name="Wang J."/>
            <person name="Gasser R.B."/>
        </authorList>
    </citation>
    <scope>NUCLEOTIDE SEQUENCE [LARGE SCALE GENOMIC DNA]</scope>
</reference>
<dbReference type="EMBL" id="KL597074">
    <property type="protein sequence ID" value="KER20249.1"/>
    <property type="molecule type" value="Genomic_DNA"/>
</dbReference>
<feature type="transmembrane region" description="Helical" evidence="1">
    <location>
        <begin position="137"/>
        <end position="159"/>
    </location>
</feature>
<organism evidence="2 3">
    <name type="scientific">Opisthorchis viverrini</name>
    <name type="common">Southeast Asian liver fluke</name>
    <dbReference type="NCBI Taxonomy" id="6198"/>
    <lineage>
        <taxon>Eukaryota</taxon>
        <taxon>Metazoa</taxon>
        <taxon>Spiralia</taxon>
        <taxon>Lophotrochozoa</taxon>
        <taxon>Platyhelminthes</taxon>
        <taxon>Trematoda</taxon>
        <taxon>Digenea</taxon>
        <taxon>Opisthorchiida</taxon>
        <taxon>Opisthorchiata</taxon>
        <taxon>Opisthorchiidae</taxon>
        <taxon>Opisthorchis</taxon>
    </lineage>
</organism>
<gene>
    <name evidence="2" type="ORF">T265_11155</name>
</gene>
<proteinExistence type="predicted"/>
<dbReference type="Proteomes" id="UP000054324">
    <property type="component" value="Unassembled WGS sequence"/>
</dbReference>
<evidence type="ECO:0000313" key="2">
    <source>
        <dbReference type="EMBL" id="KER20249.1"/>
    </source>
</evidence>
<keyword evidence="1" id="KW-0812">Transmembrane</keyword>
<sequence>MDQKRGLNIENCQCLAISASKVLVGFGGQLLPHDMLHWLVNVLHTPKDRLPRRAHLVQPFAQWKRPRGERCMAWQRSLNTLTGKHSRVDNCRLSEWEPETQLPGISRLCQPGSNLALVLPPFGVAARYRKGVTAERFILFHLNLVVSSAIITLGFNLIWPSRALNGARASKLLPSMHLFFSDPPLDSPLTVLDLCTNLSAPACNAHCPPLLQLTMMMNGWRSMKNWFCVVWGEMAQVVGARIY</sequence>
<keyword evidence="1" id="KW-1133">Transmembrane helix</keyword>
<dbReference type="RefSeq" id="XP_009176001.1">
    <property type="nucleotide sequence ID" value="XM_009177737.1"/>
</dbReference>
<evidence type="ECO:0000313" key="3">
    <source>
        <dbReference type="Proteomes" id="UP000054324"/>
    </source>
</evidence>
<accession>A0A074ZYL1</accession>
<protein>
    <submittedName>
        <fullName evidence="2">Uncharacterized protein</fullName>
    </submittedName>
</protein>
<dbReference type="CTD" id="20325323"/>
<dbReference type="OrthoDB" id="191995at2759"/>
<name>A0A074ZYL1_OPIVI</name>
<keyword evidence="3" id="KW-1185">Reference proteome</keyword>
<evidence type="ECO:0000256" key="1">
    <source>
        <dbReference type="SAM" id="Phobius"/>
    </source>
</evidence>
<dbReference type="KEGG" id="ovi:T265_11155"/>
<dbReference type="AlphaFoldDB" id="A0A074ZYL1"/>
<keyword evidence="1" id="KW-0472">Membrane</keyword>